<feature type="compositionally biased region" description="Basic and acidic residues" evidence="1">
    <location>
        <begin position="131"/>
        <end position="148"/>
    </location>
</feature>
<feature type="compositionally biased region" description="Pro residues" evidence="1">
    <location>
        <begin position="348"/>
        <end position="358"/>
    </location>
</feature>
<accession>A0A8C4WTR5</accession>
<evidence type="ECO:0000313" key="3">
    <source>
        <dbReference type="Proteomes" id="UP000694388"/>
    </source>
</evidence>
<sequence>MLDSLPQGQAKVAHVGRLRDQNGNHLTRSGPDKQSLVPCCCSESCTCCNQVAENDMRLGQLGSALDRDGHPLLQPSVAVTKEPQAHYAEDHRGIASETDSVLCESTTDSTTDLLASFYACGQNFGNTNRGYETDSESRTDVETSKEPGTEVLRRTHRDGVKKRRQVCRTTRASAPASCDPKVLADDRPEVPPRLPIPPLPAKRNGYSRWSAEVSSYMWPKECPGGVGKVLLRESLSWGGDADRLPRLPLLEATESNPSSPCKARLRESLSWGCESERLLPTQFLCDSPLLRDSSRSPPQTFQDRPPRVPPRGGCSGEAGAWASDSEDGERMLRARHSPSWVCEGELPPRLPPREPMSPPLSRTPSPKGFIPAVGTRAMPPTQSFASDPKFATVGLGKEKTCCVASRGPCILPIIKDGKKQSNTHYYLLPERPAYLDRYERFFRESEAEDKDQGFVVAETRPGVESCDDAVLGCHGDANLVQDKIRQVRMSTILL</sequence>
<dbReference type="GO" id="GO:0042059">
    <property type="term" value="P:negative regulation of epidermal growth factor receptor signaling pathway"/>
    <property type="evidence" value="ECO:0007669"/>
    <property type="project" value="TreeGrafter"/>
</dbReference>
<dbReference type="InterPro" id="IPR052112">
    <property type="entry name" value="EGFR_SigReg_Kinase"/>
</dbReference>
<proteinExistence type="predicted"/>
<feature type="region of interest" description="Disordered" evidence="1">
    <location>
        <begin position="288"/>
        <end position="364"/>
    </location>
</feature>
<evidence type="ECO:0000256" key="1">
    <source>
        <dbReference type="SAM" id="MobiDB-lite"/>
    </source>
</evidence>
<feature type="compositionally biased region" description="Low complexity" evidence="1">
    <location>
        <begin position="288"/>
        <end position="298"/>
    </location>
</feature>
<dbReference type="Ensembl" id="ENSEBUT00000010920.1">
    <property type="protein sequence ID" value="ENSEBUP00000010374.1"/>
    <property type="gene ID" value="ENSEBUG00000006679.1"/>
</dbReference>
<reference evidence="2" key="2">
    <citation type="submission" date="2025-09" db="UniProtKB">
        <authorList>
            <consortium name="Ensembl"/>
        </authorList>
    </citation>
    <scope>IDENTIFICATION</scope>
</reference>
<dbReference type="PANTHER" id="PTHR14254:SF2">
    <property type="entry name" value="NON-SPECIFIC PROTEIN-TYROSINE KINASE"/>
    <property type="match status" value="1"/>
</dbReference>
<dbReference type="Proteomes" id="UP000694388">
    <property type="component" value="Unplaced"/>
</dbReference>
<dbReference type="AlphaFoldDB" id="A0A8C4WTR5"/>
<dbReference type="PANTHER" id="PTHR14254">
    <property type="entry name" value="GENE 33 POLYPEPTIDE"/>
    <property type="match status" value="1"/>
</dbReference>
<organism evidence="2 3">
    <name type="scientific">Eptatretus burgeri</name>
    <name type="common">Inshore hagfish</name>
    <dbReference type="NCBI Taxonomy" id="7764"/>
    <lineage>
        <taxon>Eukaryota</taxon>
        <taxon>Metazoa</taxon>
        <taxon>Chordata</taxon>
        <taxon>Craniata</taxon>
        <taxon>Vertebrata</taxon>
        <taxon>Cyclostomata</taxon>
        <taxon>Myxini</taxon>
        <taxon>Myxiniformes</taxon>
        <taxon>Myxinidae</taxon>
        <taxon>Eptatretinae</taxon>
        <taxon>Eptatretus</taxon>
    </lineage>
</organism>
<reference evidence="2" key="1">
    <citation type="submission" date="2025-08" db="UniProtKB">
        <authorList>
            <consortium name="Ensembl"/>
        </authorList>
    </citation>
    <scope>IDENTIFICATION</scope>
</reference>
<protein>
    <submittedName>
        <fullName evidence="2">Uncharacterized protein</fullName>
    </submittedName>
</protein>
<dbReference type="GeneTree" id="ENSGT00940000165248"/>
<feature type="region of interest" description="Disordered" evidence="1">
    <location>
        <begin position="177"/>
        <end position="197"/>
    </location>
</feature>
<keyword evidence="3" id="KW-1185">Reference proteome</keyword>
<name>A0A8C4WTR5_EPTBU</name>
<dbReference type="GO" id="GO:0045616">
    <property type="term" value="P:regulation of keratinocyte differentiation"/>
    <property type="evidence" value="ECO:0007669"/>
    <property type="project" value="TreeGrafter"/>
</dbReference>
<feature type="region of interest" description="Disordered" evidence="1">
    <location>
        <begin position="128"/>
        <end position="148"/>
    </location>
</feature>
<evidence type="ECO:0000313" key="2">
    <source>
        <dbReference type="Ensembl" id="ENSEBUP00000010374.1"/>
    </source>
</evidence>